<proteinExistence type="predicted"/>
<dbReference type="AlphaFoldDB" id="A0A8T0V5N2"/>
<accession>A0A8T0V5N2</accession>
<dbReference type="Proteomes" id="UP000823388">
    <property type="component" value="Chromosome 3K"/>
</dbReference>
<evidence type="ECO:0000313" key="2">
    <source>
        <dbReference type="Proteomes" id="UP000823388"/>
    </source>
</evidence>
<name>A0A8T0V5N2_PANVG</name>
<organism evidence="1 2">
    <name type="scientific">Panicum virgatum</name>
    <name type="common">Blackwell switchgrass</name>
    <dbReference type="NCBI Taxonomy" id="38727"/>
    <lineage>
        <taxon>Eukaryota</taxon>
        <taxon>Viridiplantae</taxon>
        <taxon>Streptophyta</taxon>
        <taxon>Embryophyta</taxon>
        <taxon>Tracheophyta</taxon>
        <taxon>Spermatophyta</taxon>
        <taxon>Magnoliopsida</taxon>
        <taxon>Liliopsida</taxon>
        <taxon>Poales</taxon>
        <taxon>Poaceae</taxon>
        <taxon>PACMAD clade</taxon>
        <taxon>Panicoideae</taxon>
        <taxon>Panicodae</taxon>
        <taxon>Paniceae</taxon>
        <taxon>Panicinae</taxon>
        <taxon>Panicum</taxon>
        <taxon>Panicum sect. Hiantes</taxon>
    </lineage>
</organism>
<keyword evidence="2" id="KW-1185">Reference proteome</keyword>
<sequence length="279" mass="30684">MAAALRPLARRRATEPAPLPLLQPLFPASTASYSKPPSTLRAASAIAGGAGLADLLRVQLRPSPVPSLLRLHSNKVSSPLLATTTAAAIVPDTHHIQFSLYPGPSLIRHYTSGGAPASPRQLVNSQTTRSLKLLALAFFLLMVSDWKGLLSFFVGEIHCMITTGCLTIVVNDLVEQSEIIDEAMEACKNACHLLKKGLDDKASAMFDQGMEDFLKAVAVYEKGLDYIVKRCNELPPDTQQEIRMLCKRMHGSIKRKRENMKNLSRYFETLKDNTKGDWV</sequence>
<protein>
    <submittedName>
        <fullName evidence="1">Uncharacterized protein</fullName>
    </submittedName>
</protein>
<comment type="caution">
    <text evidence="1">The sequence shown here is derived from an EMBL/GenBank/DDBJ whole genome shotgun (WGS) entry which is preliminary data.</text>
</comment>
<dbReference type="OrthoDB" id="10360670at2759"/>
<gene>
    <name evidence="1" type="ORF">PVAP13_3KG414900</name>
</gene>
<dbReference type="EMBL" id="CM029041">
    <property type="protein sequence ID" value="KAG2628806.1"/>
    <property type="molecule type" value="Genomic_DNA"/>
</dbReference>
<evidence type="ECO:0000313" key="1">
    <source>
        <dbReference type="EMBL" id="KAG2628806.1"/>
    </source>
</evidence>
<reference evidence="1" key="1">
    <citation type="submission" date="2020-05" db="EMBL/GenBank/DDBJ databases">
        <title>WGS assembly of Panicum virgatum.</title>
        <authorList>
            <person name="Lovell J.T."/>
            <person name="Jenkins J."/>
            <person name="Shu S."/>
            <person name="Juenger T.E."/>
            <person name="Schmutz J."/>
        </authorList>
    </citation>
    <scope>NUCLEOTIDE SEQUENCE</scope>
    <source>
        <strain evidence="1">AP13</strain>
    </source>
</reference>